<evidence type="ECO:0000313" key="2">
    <source>
        <dbReference type="EMBL" id="PDT05136.1"/>
    </source>
</evidence>
<keyword evidence="1" id="KW-0472">Membrane</keyword>
<protein>
    <submittedName>
        <fullName evidence="2">Uncharacterized protein</fullName>
    </submittedName>
</protein>
<dbReference type="EMBL" id="NWSV01000003">
    <property type="protein sequence ID" value="PDT05136.1"/>
    <property type="molecule type" value="Genomic_DNA"/>
</dbReference>
<sequence length="113" mass="13314">MDSHEVVEVGEEVIKEAFKKEPKGLKPKSISLTYFLFMFIGYSHEYTFRTLILAMMLVCGIMAIRLAWWNLTHTENFNRYGALLFESLLFPIEFYALGWILRVVFNYFGWNVA</sequence>
<proteinExistence type="predicted"/>
<keyword evidence="3" id="KW-1185">Reference proteome</keyword>
<comment type="caution">
    <text evidence="2">The sequence shown here is derived from an EMBL/GenBank/DDBJ whole genome shotgun (WGS) entry which is preliminary data.</text>
</comment>
<dbReference type="Proteomes" id="UP000220768">
    <property type="component" value="Unassembled WGS sequence"/>
</dbReference>
<dbReference type="AlphaFoldDB" id="A0A2A6JGL1"/>
<keyword evidence="1" id="KW-1133">Transmembrane helix</keyword>
<feature type="transmembrane region" description="Helical" evidence="1">
    <location>
        <begin position="80"/>
        <end position="101"/>
    </location>
</feature>
<reference evidence="2 3" key="1">
    <citation type="submission" date="2017-09" db="EMBL/GenBank/DDBJ databases">
        <title>Comparative genomics of rhizobia isolated from Phaseolus vulgaris in China.</title>
        <authorList>
            <person name="Tong W."/>
        </authorList>
    </citation>
    <scope>NUCLEOTIDE SEQUENCE [LARGE SCALE GENOMIC DNA]</scope>
    <source>
        <strain evidence="2 3">C5</strain>
    </source>
</reference>
<name>A0A2A6JGL1_9HYPH</name>
<evidence type="ECO:0000256" key="1">
    <source>
        <dbReference type="SAM" id="Phobius"/>
    </source>
</evidence>
<gene>
    <name evidence="2" type="ORF">CO666_05765</name>
</gene>
<dbReference type="RefSeq" id="WP_097611146.1">
    <property type="nucleotide sequence ID" value="NZ_NWSV01000003.1"/>
</dbReference>
<feature type="transmembrane region" description="Helical" evidence="1">
    <location>
        <begin position="48"/>
        <end position="68"/>
    </location>
</feature>
<evidence type="ECO:0000313" key="3">
    <source>
        <dbReference type="Proteomes" id="UP000220768"/>
    </source>
</evidence>
<accession>A0A2A6JGL1</accession>
<keyword evidence="1" id="KW-0812">Transmembrane</keyword>
<organism evidence="2 3">
    <name type="scientific">Rhizobium chutanense</name>
    <dbReference type="NCBI Taxonomy" id="2035448"/>
    <lineage>
        <taxon>Bacteria</taxon>
        <taxon>Pseudomonadati</taxon>
        <taxon>Pseudomonadota</taxon>
        <taxon>Alphaproteobacteria</taxon>
        <taxon>Hyphomicrobiales</taxon>
        <taxon>Rhizobiaceae</taxon>
        <taxon>Rhizobium/Agrobacterium group</taxon>
        <taxon>Rhizobium</taxon>
    </lineage>
</organism>